<evidence type="ECO:0000313" key="2">
    <source>
        <dbReference type="Proteomes" id="UP000001990"/>
    </source>
</evidence>
<organism evidence="1 2">
    <name type="scientific">Haemophilus influenzae (strain PittGG)</name>
    <dbReference type="NCBI Taxonomy" id="374931"/>
    <lineage>
        <taxon>Bacteria</taxon>
        <taxon>Pseudomonadati</taxon>
        <taxon>Pseudomonadota</taxon>
        <taxon>Gammaproteobacteria</taxon>
        <taxon>Pasteurellales</taxon>
        <taxon>Pasteurellaceae</taxon>
        <taxon>Haemophilus</taxon>
    </lineage>
</organism>
<sequence>MRYFRLSYDTRQLSKKNIELINQTVIKKLGEEGFFVPEESQITLDFPIPEALHQEQNIFFSIPNNLCNEEKELFFRKMAREYFELISSNVGISGMRTYDLYPDEDSYQRQLKLIIDNYLIATADYEDKDYIKSILDSNEFLKNWLEDTGRLPI</sequence>
<dbReference type="HOGENOM" id="CLU_1710702_0_0_6"/>
<name>A5UEL4_HAEIG</name>
<dbReference type="AlphaFoldDB" id="A5UEL4"/>
<dbReference type="EMBL" id="CP000672">
    <property type="protein sequence ID" value="ABQ99219.1"/>
    <property type="molecule type" value="Genomic_DNA"/>
</dbReference>
<accession>A5UEL4</accession>
<dbReference type="KEGG" id="hiq:CGSHiGG_00600"/>
<protein>
    <submittedName>
        <fullName evidence="1">Uncharacterized protein</fullName>
    </submittedName>
</protein>
<reference evidence="1 2" key="1">
    <citation type="journal article" date="2007" name="Genome Biol.">
        <title>Characterization and modeling of the Haemophilus influenzae core and supragenomes based on the complete genomic sequences of Rd and 12 clinical nontypeable strains.</title>
        <authorList>
            <person name="Hogg J.S."/>
            <person name="Hu F.Z."/>
            <person name="Janto B."/>
            <person name="Boissy R."/>
            <person name="Hayes J."/>
            <person name="Keefe R."/>
            <person name="Post J.C."/>
            <person name="Ehrlich G.D."/>
        </authorList>
    </citation>
    <scope>NUCLEOTIDE SEQUENCE [LARGE SCALE GENOMIC DNA]</scope>
    <source>
        <strain evidence="1 2">PittGG</strain>
    </source>
</reference>
<proteinExistence type="predicted"/>
<evidence type="ECO:0000313" key="1">
    <source>
        <dbReference type="EMBL" id="ABQ99219.1"/>
    </source>
</evidence>
<dbReference type="Proteomes" id="UP000001990">
    <property type="component" value="Chromosome"/>
</dbReference>
<gene>
    <name evidence="1" type="ordered locus">CGSHiGG_00600</name>
</gene>